<feature type="chain" id="PRO_5042163604" evidence="1">
    <location>
        <begin position="19"/>
        <end position="209"/>
    </location>
</feature>
<organism evidence="2 3">
    <name type="scientific">Schizosaccharomyces osmophilus</name>
    <dbReference type="NCBI Taxonomy" id="2545709"/>
    <lineage>
        <taxon>Eukaryota</taxon>
        <taxon>Fungi</taxon>
        <taxon>Dikarya</taxon>
        <taxon>Ascomycota</taxon>
        <taxon>Taphrinomycotina</taxon>
        <taxon>Schizosaccharomycetes</taxon>
        <taxon>Schizosaccharomycetales</taxon>
        <taxon>Schizosaccharomycetaceae</taxon>
        <taxon>Schizosaccharomyces</taxon>
    </lineage>
</organism>
<evidence type="ECO:0000313" key="2">
    <source>
        <dbReference type="EMBL" id="WBW73073.1"/>
    </source>
</evidence>
<keyword evidence="1" id="KW-0732">Signal</keyword>
<dbReference type="AlphaFoldDB" id="A0AAE9WE52"/>
<proteinExistence type="predicted"/>
<sequence length="209" mass="24327">MRVLRFIVALLTLQISEKKFVCSSIIKRTINPPESIVLQTLHTKYWSFKAHVPVNYDPQSKGFMVHHDGTHLYMGEYPGTILLRTEYKDDLTLHTKDRKALVYHPLNPLGLEHEAGSPFFIEMVEERREPESPYMLFYSTSLHFTTCKENEKWIIYSGDMNIPSLDCVPIELVGIRYKGWRTNDKRPFTIKNPGEDGLDAPWNDQLIPM</sequence>
<protein>
    <submittedName>
        <fullName evidence="2">Schizosaccharomyces specific protein Mde1</fullName>
    </submittedName>
</protein>
<feature type="signal peptide" evidence="1">
    <location>
        <begin position="1"/>
        <end position="18"/>
    </location>
</feature>
<name>A0AAE9WE52_9SCHI</name>
<dbReference type="Proteomes" id="UP001212411">
    <property type="component" value="Chromosome 2"/>
</dbReference>
<evidence type="ECO:0000313" key="3">
    <source>
        <dbReference type="Proteomes" id="UP001212411"/>
    </source>
</evidence>
<dbReference type="KEGG" id="som:SOMG_03326"/>
<keyword evidence="3" id="KW-1185">Reference proteome</keyword>
<gene>
    <name evidence="2" type="ORF">SOMG_03326</name>
</gene>
<dbReference type="RefSeq" id="XP_056037316.1">
    <property type="nucleotide sequence ID" value="XM_056182117.1"/>
</dbReference>
<dbReference type="EMBL" id="CP115612">
    <property type="protein sequence ID" value="WBW73073.1"/>
    <property type="molecule type" value="Genomic_DNA"/>
</dbReference>
<reference evidence="2 3" key="1">
    <citation type="journal article" date="2023" name="G3 (Bethesda)">
        <title>A high-quality reference genome for the fission yeast Schizosaccharomyces osmophilus.</title>
        <authorList>
            <person name="Jia G.S."/>
            <person name="Zhang W.C."/>
            <person name="Liang Y."/>
            <person name="Liu X.H."/>
            <person name="Rhind N."/>
            <person name="Pidoux A."/>
            <person name="Brysch-Herzberg M."/>
            <person name="Du L.L."/>
        </authorList>
    </citation>
    <scope>NUCLEOTIDE SEQUENCE [LARGE SCALE GENOMIC DNA]</scope>
    <source>
        <strain evidence="2 3">CBS 15793</strain>
    </source>
</reference>
<accession>A0AAE9WE52</accession>
<dbReference type="GeneID" id="80876806"/>
<evidence type="ECO:0000256" key="1">
    <source>
        <dbReference type="SAM" id="SignalP"/>
    </source>
</evidence>